<dbReference type="EMBL" id="EAAA01002712">
    <property type="status" value="NOT_ANNOTATED_CDS"/>
    <property type="molecule type" value="Genomic_DNA"/>
</dbReference>
<reference evidence="6" key="1">
    <citation type="journal article" date="2002" name="Science">
        <title>The draft genome of Ciona intestinalis: insights into chordate and vertebrate origins.</title>
        <authorList>
            <person name="Dehal P."/>
            <person name="Satou Y."/>
            <person name="Campbell R.K."/>
            <person name="Chapman J."/>
            <person name="Degnan B."/>
            <person name="De Tomaso A."/>
            <person name="Davidson B."/>
            <person name="Di Gregorio A."/>
            <person name="Gelpke M."/>
            <person name="Goodstein D.M."/>
            <person name="Harafuji N."/>
            <person name="Hastings K.E."/>
            <person name="Ho I."/>
            <person name="Hotta K."/>
            <person name="Huang W."/>
            <person name="Kawashima T."/>
            <person name="Lemaire P."/>
            <person name="Martinez D."/>
            <person name="Meinertzhagen I.A."/>
            <person name="Necula S."/>
            <person name="Nonaka M."/>
            <person name="Putnam N."/>
            <person name="Rash S."/>
            <person name="Saiga H."/>
            <person name="Satake M."/>
            <person name="Terry A."/>
            <person name="Yamada L."/>
            <person name="Wang H.G."/>
            <person name="Awazu S."/>
            <person name="Azumi K."/>
            <person name="Boore J."/>
            <person name="Branno M."/>
            <person name="Chin-Bow S."/>
            <person name="DeSantis R."/>
            <person name="Doyle S."/>
            <person name="Francino P."/>
            <person name="Keys D.N."/>
            <person name="Haga S."/>
            <person name="Hayashi H."/>
            <person name="Hino K."/>
            <person name="Imai K.S."/>
            <person name="Inaba K."/>
            <person name="Kano S."/>
            <person name="Kobayashi K."/>
            <person name="Kobayashi M."/>
            <person name="Lee B.I."/>
            <person name="Makabe K.W."/>
            <person name="Manohar C."/>
            <person name="Matassi G."/>
            <person name="Medina M."/>
            <person name="Mochizuki Y."/>
            <person name="Mount S."/>
            <person name="Morishita T."/>
            <person name="Miura S."/>
            <person name="Nakayama A."/>
            <person name="Nishizaka S."/>
            <person name="Nomoto H."/>
            <person name="Ohta F."/>
            <person name="Oishi K."/>
            <person name="Rigoutsos I."/>
            <person name="Sano M."/>
            <person name="Sasaki A."/>
            <person name="Sasakura Y."/>
            <person name="Shoguchi E."/>
            <person name="Shin-i T."/>
            <person name="Spagnuolo A."/>
            <person name="Stainier D."/>
            <person name="Suzuki M.M."/>
            <person name="Tassy O."/>
            <person name="Takatori N."/>
            <person name="Tokuoka M."/>
            <person name="Yagi K."/>
            <person name="Yoshizaki F."/>
            <person name="Wada S."/>
            <person name="Zhang C."/>
            <person name="Hyatt P.D."/>
            <person name="Larimer F."/>
            <person name="Detter C."/>
            <person name="Doggett N."/>
            <person name="Glavina T."/>
            <person name="Hawkins T."/>
            <person name="Richardson P."/>
            <person name="Lucas S."/>
            <person name="Kohara Y."/>
            <person name="Levine M."/>
            <person name="Satoh N."/>
            <person name="Rokhsar D.S."/>
        </authorList>
    </citation>
    <scope>NUCLEOTIDE SEQUENCE [LARGE SCALE GENOMIC DNA]</scope>
</reference>
<keyword evidence="6" id="KW-1185">Reference proteome</keyword>
<evidence type="ECO:0000256" key="4">
    <source>
        <dbReference type="SAM" id="SignalP"/>
    </source>
</evidence>
<gene>
    <name evidence="5" type="primary">LOC100177853</name>
</gene>
<feature type="signal peptide" evidence="4">
    <location>
        <begin position="1"/>
        <end position="18"/>
    </location>
</feature>
<dbReference type="GO" id="GO:0039706">
    <property type="term" value="F:co-receptor binding"/>
    <property type="evidence" value="ECO:0000318"/>
    <property type="project" value="GO_Central"/>
</dbReference>
<dbReference type="InParanoid" id="H2XW44"/>
<keyword evidence="2" id="KW-0964">Secreted</keyword>
<comment type="subcellular location">
    <subcellularLocation>
        <location evidence="1">Secreted</location>
    </subcellularLocation>
</comment>
<evidence type="ECO:0000256" key="2">
    <source>
        <dbReference type="ARBA" id="ARBA00022525"/>
    </source>
</evidence>
<dbReference type="KEGG" id="cin:100177853"/>
<dbReference type="GO" id="GO:0048019">
    <property type="term" value="F:receptor antagonist activity"/>
    <property type="evidence" value="ECO:0000318"/>
    <property type="project" value="GO_Central"/>
</dbReference>
<reference evidence="5" key="3">
    <citation type="submission" date="2025-08" db="UniProtKB">
        <authorList>
            <consortium name="Ensembl"/>
        </authorList>
    </citation>
    <scope>IDENTIFICATION</scope>
</reference>
<dbReference type="GeneID" id="100177853"/>
<evidence type="ECO:0000313" key="5">
    <source>
        <dbReference type="Ensembl" id="ENSCINP00000033878.1"/>
    </source>
</evidence>
<evidence type="ECO:0000313" key="6">
    <source>
        <dbReference type="Proteomes" id="UP000008144"/>
    </source>
</evidence>
<name>H2XW44_CIOIN</name>
<dbReference type="GeneTree" id="ENSGT00940000172744"/>
<dbReference type="Proteomes" id="UP000008144">
    <property type="component" value="Chromosome 8"/>
</dbReference>
<feature type="chain" id="PRO_5014093563" evidence="4">
    <location>
        <begin position="19"/>
        <end position="394"/>
    </location>
</feature>
<sequence>MKRLVVFSFILLVNFCSGMYRYRLGGELDRQLSPYTIENDANDREEEEREDMLYKYMMEQLIRDIGKENTFENELQDNDSPPSALEELTRLENTIDDLDKDGRWVDEVETLENEFPPNYHNVTEFRTKIGNQSVHVKESIDKNTLGNEGQSEWLSEEITSKSDVKRDRGPWKCSIAFPCSEDEYCFETQTSSECKECKLEGDQCVDNAECCQEPHANYDHQAMCVFGRCKLSTRPGAIGTICEVPDDCDAGMCCADTPGYARSLCKPNARVGERCSVEPDYNPSEYIVFEDGQYFCPCESDLTCVSRGTNKEDNLQDYNTPRFCEMPRLNLDRASTKDKVQIERDLLAKLFPELVVPHWQQRMETIEDQQFTSKMNPSLHKTTKKAMEENELIM</sequence>
<reference evidence="5" key="2">
    <citation type="journal article" date="2008" name="Genome Biol.">
        <title>Improved genome assembly and evidence-based global gene model set for the chordate Ciona intestinalis: new insight into intron and operon populations.</title>
        <authorList>
            <person name="Satou Y."/>
            <person name="Mineta K."/>
            <person name="Ogasawara M."/>
            <person name="Sasakura Y."/>
            <person name="Shoguchi E."/>
            <person name="Ueno K."/>
            <person name="Yamada L."/>
            <person name="Matsumoto J."/>
            <person name="Wasserscheid J."/>
            <person name="Dewar K."/>
            <person name="Wiley G.B."/>
            <person name="Macmil S.L."/>
            <person name="Roe B.A."/>
            <person name="Zeller R.W."/>
            <person name="Hastings K.E."/>
            <person name="Lemaire P."/>
            <person name="Lindquist E."/>
            <person name="Endo T."/>
            <person name="Hotta K."/>
            <person name="Inaba K."/>
        </authorList>
    </citation>
    <scope>NUCLEOTIDE SEQUENCE [LARGE SCALE GENOMIC DNA]</scope>
    <source>
        <strain evidence="5">wild type</strain>
    </source>
</reference>
<dbReference type="PANTHER" id="PTHR12113">
    <property type="entry name" value="DICKKOPF3-LIKE 3"/>
    <property type="match status" value="1"/>
</dbReference>
<dbReference type="OMA" id="HQAMCVF"/>
<dbReference type="RefSeq" id="XP_002131545.1">
    <property type="nucleotide sequence ID" value="XM_002131509.4"/>
</dbReference>
<dbReference type="HOGENOM" id="CLU_058832_0_0_1"/>
<dbReference type="GO" id="GO:0090090">
    <property type="term" value="P:negative regulation of canonical Wnt signaling pathway"/>
    <property type="evidence" value="ECO:0000318"/>
    <property type="project" value="GO_Central"/>
</dbReference>
<proteinExistence type="predicted"/>
<dbReference type="STRING" id="7719.ENSCINP00000033878"/>
<evidence type="ECO:0000256" key="1">
    <source>
        <dbReference type="ARBA" id="ARBA00004613"/>
    </source>
</evidence>
<organism evidence="5 6">
    <name type="scientific">Ciona intestinalis</name>
    <name type="common">Transparent sea squirt</name>
    <name type="synonym">Ascidia intestinalis</name>
    <dbReference type="NCBI Taxonomy" id="7719"/>
    <lineage>
        <taxon>Eukaryota</taxon>
        <taxon>Metazoa</taxon>
        <taxon>Chordata</taxon>
        <taxon>Tunicata</taxon>
        <taxon>Ascidiacea</taxon>
        <taxon>Phlebobranchia</taxon>
        <taxon>Cionidae</taxon>
        <taxon>Ciona</taxon>
    </lineage>
</organism>
<dbReference type="AlphaFoldDB" id="H2XW44"/>
<accession>H2XW44</accession>
<dbReference type="OrthoDB" id="6359792at2759"/>
<protein>
    <submittedName>
        <fullName evidence="5">Dickkopf-related protein 3</fullName>
    </submittedName>
</protein>
<dbReference type="Gene3D" id="2.10.80.10">
    <property type="entry name" value="Lipase, subunit A"/>
    <property type="match status" value="1"/>
</dbReference>
<dbReference type="InterPro" id="IPR039863">
    <property type="entry name" value="DKK1-4"/>
</dbReference>
<evidence type="ECO:0000256" key="3">
    <source>
        <dbReference type="ARBA" id="ARBA00022729"/>
    </source>
</evidence>
<reference evidence="5" key="4">
    <citation type="submission" date="2025-09" db="UniProtKB">
        <authorList>
            <consortium name="Ensembl"/>
        </authorList>
    </citation>
    <scope>IDENTIFICATION</scope>
</reference>
<dbReference type="PANTHER" id="PTHR12113:SF6">
    <property type="entry name" value="DICKKOPF N-TERMINAL CYSTEINE-RICH DOMAIN-CONTAINING PROTEIN"/>
    <property type="match status" value="1"/>
</dbReference>
<dbReference type="Ensembl" id="ENSCINT00000036030.1">
    <property type="protein sequence ID" value="ENSCINP00000033878.1"/>
    <property type="gene ID" value="ENSCING00000018450.1"/>
</dbReference>
<keyword evidence="3 4" id="KW-0732">Signal</keyword>
<dbReference type="GO" id="GO:0005615">
    <property type="term" value="C:extracellular space"/>
    <property type="evidence" value="ECO:0000318"/>
    <property type="project" value="GO_Central"/>
</dbReference>
<accession>A0A1W2WI60</accession>